<organism evidence="1 2">
    <name type="scientific">Hyaloperonospora arabidopsidis (strain Emoy2)</name>
    <name type="common">Downy mildew agent</name>
    <name type="synonym">Peronospora arabidopsidis</name>
    <dbReference type="NCBI Taxonomy" id="559515"/>
    <lineage>
        <taxon>Eukaryota</taxon>
        <taxon>Sar</taxon>
        <taxon>Stramenopiles</taxon>
        <taxon>Oomycota</taxon>
        <taxon>Peronosporomycetes</taxon>
        <taxon>Peronosporales</taxon>
        <taxon>Peronosporaceae</taxon>
        <taxon>Hyaloperonospora</taxon>
    </lineage>
</organism>
<dbReference type="VEuPathDB" id="FungiDB:HpaG812419"/>
<evidence type="ECO:0000313" key="1">
    <source>
        <dbReference type="EnsemblProtists" id="HpaP812419"/>
    </source>
</evidence>
<dbReference type="InParanoid" id="M4C0G9"/>
<protein>
    <recommendedName>
        <fullName evidence="3">RxLR effector candidate protein</fullName>
    </recommendedName>
</protein>
<reference evidence="1" key="2">
    <citation type="submission" date="2015-06" db="UniProtKB">
        <authorList>
            <consortium name="EnsemblProtists"/>
        </authorList>
    </citation>
    <scope>IDENTIFICATION</scope>
    <source>
        <strain evidence="1">Emoy2</strain>
    </source>
</reference>
<dbReference type="Proteomes" id="UP000011713">
    <property type="component" value="Unassembled WGS sequence"/>
</dbReference>
<dbReference type="EnsemblProtists" id="HpaT812419">
    <property type="protein sequence ID" value="HpaP812419"/>
    <property type="gene ID" value="HpaG812419"/>
</dbReference>
<evidence type="ECO:0008006" key="3">
    <source>
        <dbReference type="Google" id="ProtNLM"/>
    </source>
</evidence>
<dbReference type="EMBL" id="JH598076">
    <property type="status" value="NOT_ANNOTATED_CDS"/>
    <property type="molecule type" value="Genomic_DNA"/>
</dbReference>
<accession>M4C0G9</accession>
<sequence length="196" mass="23105">MPISVSTTLSRGAKEERKRPTNVNGLVLWLDYIDRSKVKNVVDGEYDVVQQLTSVRDREELVVLFFLLRDTARWKHRADSLLRSLTVIQPESVKLVLPRCLGKKVNPKEVFDMLPIAEERFLTQGVRDSVRWPDIHRKLVPWLWYVSEYNVQRIAQRTYWRGQTFRTSYETCFYPEQFILGALMLHSTMEDLVAFL</sequence>
<keyword evidence="2" id="KW-1185">Reference proteome</keyword>
<evidence type="ECO:0000313" key="2">
    <source>
        <dbReference type="Proteomes" id="UP000011713"/>
    </source>
</evidence>
<dbReference type="AlphaFoldDB" id="M4C0G9"/>
<name>M4C0G9_HYAAE</name>
<proteinExistence type="predicted"/>
<reference evidence="2" key="1">
    <citation type="journal article" date="2010" name="Science">
        <title>Signatures of adaptation to obligate biotrophy in the Hyaloperonospora arabidopsidis genome.</title>
        <authorList>
            <person name="Baxter L."/>
            <person name="Tripathy S."/>
            <person name="Ishaque N."/>
            <person name="Boot N."/>
            <person name="Cabral A."/>
            <person name="Kemen E."/>
            <person name="Thines M."/>
            <person name="Ah-Fong A."/>
            <person name="Anderson R."/>
            <person name="Badejoko W."/>
            <person name="Bittner-Eddy P."/>
            <person name="Boore J.L."/>
            <person name="Chibucos M.C."/>
            <person name="Coates M."/>
            <person name="Dehal P."/>
            <person name="Delehaunty K."/>
            <person name="Dong S."/>
            <person name="Downton P."/>
            <person name="Dumas B."/>
            <person name="Fabro G."/>
            <person name="Fronick C."/>
            <person name="Fuerstenberg S.I."/>
            <person name="Fulton L."/>
            <person name="Gaulin E."/>
            <person name="Govers F."/>
            <person name="Hughes L."/>
            <person name="Humphray S."/>
            <person name="Jiang R.H."/>
            <person name="Judelson H."/>
            <person name="Kamoun S."/>
            <person name="Kyung K."/>
            <person name="Meijer H."/>
            <person name="Minx P."/>
            <person name="Morris P."/>
            <person name="Nelson J."/>
            <person name="Phuntumart V."/>
            <person name="Qutob D."/>
            <person name="Rehmany A."/>
            <person name="Rougon-Cardoso A."/>
            <person name="Ryden P."/>
            <person name="Torto-Alalibo T."/>
            <person name="Studholme D."/>
            <person name="Wang Y."/>
            <person name="Win J."/>
            <person name="Wood J."/>
            <person name="Clifton S.W."/>
            <person name="Rogers J."/>
            <person name="Van den Ackerveken G."/>
            <person name="Jones J.D."/>
            <person name="McDowell J.M."/>
            <person name="Beynon J."/>
            <person name="Tyler B.M."/>
        </authorList>
    </citation>
    <scope>NUCLEOTIDE SEQUENCE [LARGE SCALE GENOMIC DNA]</scope>
    <source>
        <strain evidence="2">Emoy2</strain>
    </source>
</reference>
<dbReference type="HOGENOM" id="CLU_1392551_0_0_1"/>